<organism evidence="2">
    <name type="scientific">marine metagenome</name>
    <dbReference type="NCBI Taxonomy" id="408172"/>
    <lineage>
        <taxon>unclassified sequences</taxon>
        <taxon>metagenomes</taxon>
        <taxon>ecological metagenomes</taxon>
    </lineage>
</organism>
<feature type="transmembrane region" description="Helical" evidence="1">
    <location>
        <begin position="6"/>
        <end position="26"/>
    </location>
</feature>
<keyword evidence="1" id="KW-1133">Transmembrane helix</keyword>
<protein>
    <recommendedName>
        <fullName evidence="3">Phage shock protein B</fullName>
    </recommendedName>
</protein>
<feature type="non-terminal residue" evidence="2">
    <location>
        <position position="86"/>
    </location>
</feature>
<proteinExistence type="predicted"/>
<sequence length="86" mass="10199">MISDYGFPIIAAFAMAYFIYFIWKWVTDKVDPVIGKSHFTLIALIDRVRMLDNDLIRLNAKLDMILQEKERREKNNSDTSYYNTDD</sequence>
<name>A0A382LHM8_9ZZZZ</name>
<keyword evidence="1" id="KW-0812">Transmembrane</keyword>
<evidence type="ECO:0000313" key="2">
    <source>
        <dbReference type="EMBL" id="SVC34381.1"/>
    </source>
</evidence>
<accession>A0A382LHM8</accession>
<dbReference type="EMBL" id="UINC01086166">
    <property type="protein sequence ID" value="SVC34381.1"/>
    <property type="molecule type" value="Genomic_DNA"/>
</dbReference>
<dbReference type="AlphaFoldDB" id="A0A382LHM8"/>
<keyword evidence="1" id="KW-0472">Membrane</keyword>
<gene>
    <name evidence="2" type="ORF">METZ01_LOCUS287235</name>
</gene>
<evidence type="ECO:0000256" key="1">
    <source>
        <dbReference type="SAM" id="Phobius"/>
    </source>
</evidence>
<evidence type="ECO:0008006" key="3">
    <source>
        <dbReference type="Google" id="ProtNLM"/>
    </source>
</evidence>
<reference evidence="2" key="1">
    <citation type="submission" date="2018-05" db="EMBL/GenBank/DDBJ databases">
        <authorList>
            <person name="Lanie J.A."/>
            <person name="Ng W.-L."/>
            <person name="Kazmierczak K.M."/>
            <person name="Andrzejewski T.M."/>
            <person name="Davidsen T.M."/>
            <person name="Wayne K.J."/>
            <person name="Tettelin H."/>
            <person name="Glass J.I."/>
            <person name="Rusch D."/>
            <person name="Podicherti R."/>
            <person name="Tsui H.-C.T."/>
            <person name="Winkler M.E."/>
        </authorList>
    </citation>
    <scope>NUCLEOTIDE SEQUENCE</scope>
</reference>